<feature type="domain" description="Glutamyl/glutaminyl-tRNA synthetase class Ib catalytic" evidence="8">
    <location>
        <begin position="135"/>
        <end position="295"/>
    </location>
</feature>
<dbReference type="HAMAP" id="MF_00022">
    <property type="entry name" value="Glu_tRNA_synth_type1"/>
    <property type="match status" value="1"/>
</dbReference>
<keyword evidence="2 7" id="KW-0436">Ligase</keyword>
<dbReference type="SUPFAM" id="SSF48163">
    <property type="entry name" value="An anticodon-binding domain of class I aminoacyl-tRNA synthetases"/>
    <property type="match status" value="1"/>
</dbReference>
<evidence type="ECO:0000313" key="10">
    <source>
        <dbReference type="EMBL" id="NDV61851.1"/>
    </source>
</evidence>
<dbReference type="InterPro" id="IPR020751">
    <property type="entry name" value="aa-tRNA-synth_I_codon-bd_sub2"/>
</dbReference>
<comment type="subunit">
    <text evidence="7">Monomer.</text>
</comment>
<dbReference type="Pfam" id="PF19269">
    <property type="entry name" value="Anticodon_2"/>
    <property type="match status" value="1"/>
</dbReference>
<dbReference type="Proteomes" id="UP000478417">
    <property type="component" value="Unassembled WGS sequence"/>
</dbReference>
<dbReference type="InterPro" id="IPR033910">
    <property type="entry name" value="GluRS_core"/>
</dbReference>
<dbReference type="InterPro" id="IPR004527">
    <property type="entry name" value="Glu-tRNA-ligase_bac/mito"/>
</dbReference>
<feature type="domain" description="Aminoacyl-tRNA synthetase class I anticodon-binding" evidence="9">
    <location>
        <begin position="318"/>
        <end position="457"/>
    </location>
</feature>
<dbReference type="EMBL" id="JAAGNX010000001">
    <property type="protein sequence ID" value="NDV61851.1"/>
    <property type="molecule type" value="Genomic_DNA"/>
</dbReference>
<comment type="function">
    <text evidence="7">Catalyzes the attachment of glutamate to tRNA(Glu) in a two-step reaction: glutamate is first activated by ATP to form Glu-AMP and then transferred to the acceptor end of tRNA(Glu).</text>
</comment>
<evidence type="ECO:0000256" key="5">
    <source>
        <dbReference type="ARBA" id="ARBA00022917"/>
    </source>
</evidence>
<evidence type="ECO:0000313" key="11">
    <source>
        <dbReference type="Proteomes" id="UP000478417"/>
    </source>
</evidence>
<dbReference type="InterPro" id="IPR020058">
    <property type="entry name" value="Glu/Gln-tRNA-synth_Ib_cat-dom"/>
</dbReference>
<dbReference type="InterPro" id="IPR008925">
    <property type="entry name" value="aa_tRNA-synth_I_cd-bd_sf"/>
</dbReference>
<dbReference type="CDD" id="cd00808">
    <property type="entry name" value="GluRS_core"/>
    <property type="match status" value="1"/>
</dbReference>
<dbReference type="RefSeq" id="WP_163963151.1">
    <property type="nucleotide sequence ID" value="NZ_JAAGNX010000001.1"/>
</dbReference>
<dbReference type="InterPro" id="IPR000924">
    <property type="entry name" value="Glu/Gln-tRNA-synth"/>
</dbReference>
<dbReference type="Pfam" id="PF00749">
    <property type="entry name" value="tRNA-synt_1c"/>
    <property type="match status" value="2"/>
</dbReference>
<gene>
    <name evidence="7" type="primary">gltX</name>
    <name evidence="10" type="ORF">G0Q06_05255</name>
</gene>
<name>A0A6B2LYT3_9BACT</name>
<feature type="short sequence motif" description="'KMSKS' region" evidence="7">
    <location>
        <begin position="227"/>
        <end position="231"/>
    </location>
</feature>
<dbReference type="Gene3D" id="3.40.50.620">
    <property type="entry name" value="HUPs"/>
    <property type="match status" value="2"/>
</dbReference>
<dbReference type="InterPro" id="IPR014729">
    <property type="entry name" value="Rossmann-like_a/b/a_fold"/>
</dbReference>
<dbReference type="InterPro" id="IPR045462">
    <property type="entry name" value="aa-tRNA-synth_I_cd-bd"/>
</dbReference>
<evidence type="ECO:0000259" key="9">
    <source>
        <dbReference type="Pfam" id="PF19269"/>
    </source>
</evidence>
<evidence type="ECO:0000256" key="6">
    <source>
        <dbReference type="ARBA" id="ARBA00023146"/>
    </source>
</evidence>
<protein>
    <recommendedName>
        <fullName evidence="7">Glutamate--tRNA ligase</fullName>
        <ecNumber evidence="7">6.1.1.17</ecNumber>
    </recommendedName>
    <alternativeName>
        <fullName evidence="7">Glutamyl-tRNA synthetase</fullName>
        <shortName evidence="7">GluRS</shortName>
    </alternativeName>
</protein>
<dbReference type="EC" id="6.1.1.17" evidence="7"/>
<keyword evidence="6 7" id="KW-0030">Aminoacyl-tRNA synthetase</keyword>
<dbReference type="AlphaFoldDB" id="A0A6B2LYT3"/>
<dbReference type="PANTHER" id="PTHR43311">
    <property type="entry name" value="GLUTAMATE--TRNA LIGASE"/>
    <property type="match status" value="1"/>
</dbReference>
<proteinExistence type="inferred from homology"/>
<dbReference type="GO" id="GO:0008270">
    <property type="term" value="F:zinc ion binding"/>
    <property type="evidence" value="ECO:0007669"/>
    <property type="project" value="InterPro"/>
</dbReference>
<comment type="subcellular location">
    <subcellularLocation>
        <location evidence="7">Cytoplasm</location>
    </subcellularLocation>
</comment>
<accession>A0A6B2LYT3</accession>
<dbReference type="Gene3D" id="1.10.10.350">
    <property type="match status" value="1"/>
</dbReference>
<keyword evidence="4 7" id="KW-0067">ATP-binding</keyword>
<feature type="domain" description="Glutamyl/glutaminyl-tRNA synthetase class Ib catalytic" evidence="8">
    <location>
        <begin position="5"/>
        <end position="108"/>
    </location>
</feature>
<keyword evidence="7" id="KW-0963">Cytoplasm</keyword>
<dbReference type="PANTHER" id="PTHR43311:SF2">
    <property type="entry name" value="GLUTAMATE--TRNA LIGASE, MITOCHONDRIAL-RELATED"/>
    <property type="match status" value="1"/>
</dbReference>
<dbReference type="PRINTS" id="PR00987">
    <property type="entry name" value="TRNASYNTHGLU"/>
</dbReference>
<evidence type="ECO:0000256" key="3">
    <source>
        <dbReference type="ARBA" id="ARBA00022741"/>
    </source>
</evidence>
<keyword evidence="11" id="KW-1185">Reference proteome</keyword>
<comment type="similarity">
    <text evidence="1 7">Belongs to the class-I aminoacyl-tRNA synthetase family. Glutamate--tRNA ligase type 1 subfamily.</text>
</comment>
<keyword evidence="5 7" id="KW-0648">Protein biosynthesis</keyword>
<evidence type="ECO:0000259" key="8">
    <source>
        <dbReference type="Pfam" id="PF00749"/>
    </source>
</evidence>
<dbReference type="GO" id="GO:0005829">
    <property type="term" value="C:cytosol"/>
    <property type="evidence" value="ECO:0007669"/>
    <property type="project" value="TreeGrafter"/>
</dbReference>
<sequence>MSETRVRFAPSPTGFFHIGSARTALFNWLYARHTNGSFILRIEDTDEARNTQEALEVLLKGMRWLGIDWDEGPDMGGDFGPYFQSQRGEIYKEYLGKLQAAGRTYEQDGAIFFKLEGERYTEFDEYHGKEVEKVRAEPVEIDDAIRGKVVRSETRDFVIFRSDGSPTFHFVNVVDDITMKITHVIRGEDHLSNSSKHVELFNAFGVTPPQFAHLPLILKDPKMGKGKMSKRDKGSLIEEYQERHFLPAAVRNAIALLGWNPGDDREIMDIGEIIESFDIKDIQKGAARFDEAKMSHINFQYLKELPVETYAWFARPVLTAKGLLAEDHDEDHLQRVLAICQEKITSLEELPLFCAYFFSDEYAENEKAKAKVLKKGNAVELASQVKEALSAVAGDNWTQASLEAAFQDLATAHGMEKPFQWWPLTRFAVSGTSSGPDFLPMLEIMGREMVIGRLGRFLEANS</sequence>
<dbReference type="GO" id="GO:0006424">
    <property type="term" value="P:glutamyl-tRNA aminoacylation"/>
    <property type="evidence" value="ECO:0007669"/>
    <property type="project" value="UniProtKB-UniRule"/>
</dbReference>
<evidence type="ECO:0000256" key="2">
    <source>
        <dbReference type="ARBA" id="ARBA00022598"/>
    </source>
</evidence>
<evidence type="ECO:0000256" key="4">
    <source>
        <dbReference type="ARBA" id="ARBA00022840"/>
    </source>
</evidence>
<feature type="short sequence motif" description="'HIGH' region" evidence="7">
    <location>
        <begin position="10"/>
        <end position="20"/>
    </location>
</feature>
<evidence type="ECO:0000256" key="7">
    <source>
        <dbReference type="HAMAP-Rule" id="MF_00022"/>
    </source>
</evidence>
<organism evidence="10 11">
    <name type="scientific">Oceanipulchritudo coccoides</name>
    <dbReference type="NCBI Taxonomy" id="2706888"/>
    <lineage>
        <taxon>Bacteria</taxon>
        <taxon>Pseudomonadati</taxon>
        <taxon>Verrucomicrobiota</taxon>
        <taxon>Opitutia</taxon>
        <taxon>Puniceicoccales</taxon>
        <taxon>Oceanipulchritudinaceae</taxon>
        <taxon>Oceanipulchritudo</taxon>
    </lineage>
</organism>
<evidence type="ECO:0000256" key="1">
    <source>
        <dbReference type="ARBA" id="ARBA00007894"/>
    </source>
</evidence>
<dbReference type="InterPro" id="IPR049940">
    <property type="entry name" value="GluQ/Sye"/>
</dbReference>
<dbReference type="GO" id="GO:0004818">
    <property type="term" value="F:glutamate-tRNA ligase activity"/>
    <property type="evidence" value="ECO:0007669"/>
    <property type="project" value="UniProtKB-UniRule"/>
</dbReference>
<reference evidence="10 11" key="1">
    <citation type="submission" date="2020-02" db="EMBL/GenBank/DDBJ databases">
        <title>Albibacoteraceae fam. nov., the first described family within the subdivision 4 Verrucomicrobia.</title>
        <authorList>
            <person name="Xi F."/>
        </authorList>
    </citation>
    <scope>NUCLEOTIDE SEQUENCE [LARGE SCALE GENOMIC DNA]</scope>
    <source>
        <strain evidence="10 11">CK1056</strain>
    </source>
</reference>
<comment type="catalytic activity">
    <reaction evidence="7">
        <text>tRNA(Glu) + L-glutamate + ATP = L-glutamyl-tRNA(Glu) + AMP + diphosphate</text>
        <dbReference type="Rhea" id="RHEA:23540"/>
        <dbReference type="Rhea" id="RHEA-COMP:9663"/>
        <dbReference type="Rhea" id="RHEA-COMP:9680"/>
        <dbReference type="ChEBI" id="CHEBI:29985"/>
        <dbReference type="ChEBI" id="CHEBI:30616"/>
        <dbReference type="ChEBI" id="CHEBI:33019"/>
        <dbReference type="ChEBI" id="CHEBI:78442"/>
        <dbReference type="ChEBI" id="CHEBI:78520"/>
        <dbReference type="ChEBI" id="CHEBI:456215"/>
        <dbReference type="EC" id="6.1.1.17"/>
    </reaction>
</comment>
<comment type="caution">
    <text evidence="7">Lacks conserved residue(s) required for the propagation of feature annotation.</text>
</comment>
<dbReference type="GO" id="GO:0000049">
    <property type="term" value="F:tRNA binding"/>
    <property type="evidence" value="ECO:0007669"/>
    <property type="project" value="InterPro"/>
</dbReference>
<dbReference type="SUPFAM" id="SSF52374">
    <property type="entry name" value="Nucleotidylyl transferase"/>
    <property type="match status" value="1"/>
</dbReference>
<comment type="caution">
    <text evidence="10">The sequence shown here is derived from an EMBL/GenBank/DDBJ whole genome shotgun (WGS) entry which is preliminary data.</text>
</comment>
<keyword evidence="3 7" id="KW-0547">Nucleotide-binding</keyword>
<feature type="binding site" evidence="7">
    <location>
        <position position="230"/>
    </location>
    <ligand>
        <name>ATP</name>
        <dbReference type="ChEBI" id="CHEBI:30616"/>
    </ligand>
</feature>
<dbReference type="GO" id="GO:0005524">
    <property type="term" value="F:ATP binding"/>
    <property type="evidence" value="ECO:0007669"/>
    <property type="project" value="UniProtKB-UniRule"/>
</dbReference>